<organism evidence="2 3">
    <name type="scientific">Acanthosepion pharaonis</name>
    <name type="common">Pharaoh cuttlefish</name>
    <name type="synonym">Sepia pharaonis</name>
    <dbReference type="NCBI Taxonomy" id="158019"/>
    <lineage>
        <taxon>Eukaryota</taxon>
        <taxon>Metazoa</taxon>
        <taxon>Spiralia</taxon>
        <taxon>Lophotrochozoa</taxon>
        <taxon>Mollusca</taxon>
        <taxon>Cephalopoda</taxon>
        <taxon>Coleoidea</taxon>
        <taxon>Decapodiformes</taxon>
        <taxon>Sepiida</taxon>
        <taxon>Sepiina</taxon>
        <taxon>Sepiidae</taxon>
        <taxon>Acanthosepion</taxon>
    </lineage>
</organism>
<dbReference type="EMBL" id="CAHIKZ030001979">
    <property type="protein sequence ID" value="CAE1278414.1"/>
    <property type="molecule type" value="Genomic_DNA"/>
</dbReference>
<dbReference type="Proteomes" id="UP000597762">
    <property type="component" value="Unassembled WGS sequence"/>
</dbReference>
<protein>
    <submittedName>
        <fullName evidence="2">Uncharacterized protein</fullName>
    </submittedName>
</protein>
<keyword evidence="1" id="KW-0812">Transmembrane</keyword>
<evidence type="ECO:0000256" key="1">
    <source>
        <dbReference type="SAM" id="Phobius"/>
    </source>
</evidence>
<name>A0A812CVA8_ACAPH</name>
<evidence type="ECO:0000313" key="3">
    <source>
        <dbReference type="Proteomes" id="UP000597762"/>
    </source>
</evidence>
<sequence>MLSVVMVLIGYIWRLSLSFSFSLFWIFHSTAMVFFPFPPFSGTPFCYQLSFYYCCLSISTIFLFCTFLILSVEYLFPSSSSSSSSSFPAVTCGHWRLLSCCLEGSGQCTRRPTTAYPINNHLFCSPPCVIVFSFSFTYPYDLILLRHSTLWKLPVISFNIFRSFLIMSIHNTTGH</sequence>
<keyword evidence="1" id="KW-0472">Membrane</keyword>
<gene>
    <name evidence="2" type="ORF">SPHA_41267</name>
</gene>
<evidence type="ECO:0000313" key="2">
    <source>
        <dbReference type="EMBL" id="CAE1278414.1"/>
    </source>
</evidence>
<reference evidence="2" key="1">
    <citation type="submission" date="2021-01" db="EMBL/GenBank/DDBJ databases">
        <authorList>
            <person name="Li R."/>
            <person name="Bekaert M."/>
        </authorList>
    </citation>
    <scope>NUCLEOTIDE SEQUENCE</scope>
    <source>
        <strain evidence="2">Farmed</strain>
    </source>
</reference>
<proteinExistence type="predicted"/>
<dbReference type="AlphaFoldDB" id="A0A812CVA8"/>
<keyword evidence="3" id="KW-1185">Reference proteome</keyword>
<feature type="transmembrane region" description="Helical" evidence="1">
    <location>
        <begin position="12"/>
        <end position="37"/>
    </location>
</feature>
<accession>A0A812CVA8</accession>
<keyword evidence="1" id="KW-1133">Transmembrane helix</keyword>
<comment type="caution">
    <text evidence="2">The sequence shown here is derived from an EMBL/GenBank/DDBJ whole genome shotgun (WGS) entry which is preliminary data.</text>
</comment>
<feature type="transmembrane region" description="Helical" evidence="1">
    <location>
        <begin position="49"/>
        <end position="76"/>
    </location>
</feature>